<reference evidence="2" key="1">
    <citation type="journal article" date="2022" name="bioRxiv">
        <title>Sequencing and chromosome-scale assembly of the giantPleurodeles waltlgenome.</title>
        <authorList>
            <person name="Brown T."/>
            <person name="Elewa A."/>
            <person name="Iarovenko S."/>
            <person name="Subramanian E."/>
            <person name="Araus A.J."/>
            <person name="Petzold A."/>
            <person name="Susuki M."/>
            <person name="Suzuki K.-i.T."/>
            <person name="Hayashi T."/>
            <person name="Toyoda A."/>
            <person name="Oliveira C."/>
            <person name="Osipova E."/>
            <person name="Leigh N.D."/>
            <person name="Simon A."/>
            <person name="Yun M.H."/>
        </authorList>
    </citation>
    <scope>NUCLEOTIDE SEQUENCE</scope>
    <source>
        <strain evidence="2">20211129_DDA</strain>
        <tissue evidence="2">Liver</tissue>
    </source>
</reference>
<evidence type="ECO:0000256" key="1">
    <source>
        <dbReference type="SAM" id="MobiDB-lite"/>
    </source>
</evidence>
<feature type="region of interest" description="Disordered" evidence="1">
    <location>
        <begin position="29"/>
        <end position="62"/>
    </location>
</feature>
<dbReference type="EMBL" id="JANPWB010000004">
    <property type="protein sequence ID" value="KAJ1193501.1"/>
    <property type="molecule type" value="Genomic_DNA"/>
</dbReference>
<dbReference type="AlphaFoldDB" id="A0AAV7UY49"/>
<dbReference type="Proteomes" id="UP001066276">
    <property type="component" value="Chromosome 2_2"/>
</dbReference>
<evidence type="ECO:0000313" key="2">
    <source>
        <dbReference type="EMBL" id="KAJ1193501.1"/>
    </source>
</evidence>
<accession>A0AAV7UY49</accession>
<gene>
    <name evidence="2" type="ORF">NDU88_002798</name>
</gene>
<sequence length="179" mass="19619">MSRRSSALWSLPLARRTSGTKVSPACFGSGAVSESFPHSTHEGRGEWGAGERKVSRAAARHRPRQVSRLSAIRHSPHLFWDCTPLRPRLGSHHTMFRSLSSGRVSPQVIQGATNGQRTIAGRRRTMWPEISRRLHPRSAMLDAASTSQCVSSSRQVGDNIWLFYLAPGGSGGLESLPKP</sequence>
<comment type="caution">
    <text evidence="2">The sequence shown here is derived from an EMBL/GenBank/DDBJ whole genome shotgun (WGS) entry which is preliminary data.</text>
</comment>
<evidence type="ECO:0000313" key="3">
    <source>
        <dbReference type="Proteomes" id="UP001066276"/>
    </source>
</evidence>
<feature type="compositionally biased region" description="Basic and acidic residues" evidence="1">
    <location>
        <begin position="39"/>
        <end position="54"/>
    </location>
</feature>
<name>A0AAV7UY49_PLEWA</name>
<organism evidence="2 3">
    <name type="scientific">Pleurodeles waltl</name>
    <name type="common">Iberian ribbed newt</name>
    <dbReference type="NCBI Taxonomy" id="8319"/>
    <lineage>
        <taxon>Eukaryota</taxon>
        <taxon>Metazoa</taxon>
        <taxon>Chordata</taxon>
        <taxon>Craniata</taxon>
        <taxon>Vertebrata</taxon>
        <taxon>Euteleostomi</taxon>
        <taxon>Amphibia</taxon>
        <taxon>Batrachia</taxon>
        <taxon>Caudata</taxon>
        <taxon>Salamandroidea</taxon>
        <taxon>Salamandridae</taxon>
        <taxon>Pleurodelinae</taxon>
        <taxon>Pleurodeles</taxon>
    </lineage>
</organism>
<proteinExistence type="predicted"/>
<protein>
    <submittedName>
        <fullName evidence="2">Uncharacterized protein</fullName>
    </submittedName>
</protein>
<keyword evidence="3" id="KW-1185">Reference proteome</keyword>